<dbReference type="GO" id="GO:0016747">
    <property type="term" value="F:acyltransferase activity, transferring groups other than amino-acyl groups"/>
    <property type="evidence" value="ECO:0007669"/>
    <property type="project" value="InterPro"/>
</dbReference>
<dbReference type="EMBL" id="BJCC01000024">
    <property type="protein sequence ID" value="GCF94920.1"/>
    <property type="molecule type" value="Genomic_DNA"/>
</dbReference>
<dbReference type="Gene3D" id="3.40.630.30">
    <property type="match status" value="1"/>
</dbReference>
<evidence type="ECO:0000259" key="1">
    <source>
        <dbReference type="PROSITE" id="PS51186"/>
    </source>
</evidence>
<dbReference type="OrthoDB" id="2611698at2"/>
<keyword evidence="2" id="KW-0808">Transferase</keyword>
<dbReference type="Pfam" id="PF13508">
    <property type="entry name" value="Acetyltransf_7"/>
    <property type="match status" value="1"/>
</dbReference>
<protein>
    <submittedName>
        <fullName evidence="2">N-acetyltransferase</fullName>
    </submittedName>
</protein>
<gene>
    <name evidence="2" type="ORF">NRIC_28110</name>
</gene>
<dbReference type="SUPFAM" id="SSF55729">
    <property type="entry name" value="Acyl-CoA N-acyltransferases (Nat)"/>
    <property type="match status" value="1"/>
</dbReference>
<dbReference type="RefSeq" id="WP_146623317.1">
    <property type="nucleotide sequence ID" value="NZ_BJCC01000024.1"/>
</dbReference>
<evidence type="ECO:0000313" key="2">
    <source>
        <dbReference type="EMBL" id="GCF94920.1"/>
    </source>
</evidence>
<comment type="caution">
    <text evidence="2">The sequence shown here is derived from an EMBL/GenBank/DDBJ whole genome shotgun (WGS) entry which is preliminary data.</text>
</comment>
<dbReference type="InterPro" id="IPR016181">
    <property type="entry name" value="Acyl_CoA_acyltransferase"/>
</dbReference>
<feature type="domain" description="N-acetyltransferase" evidence="1">
    <location>
        <begin position="2"/>
        <end position="136"/>
    </location>
</feature>
<dbReference type="CDD" id="cd04301">
    <property type="entry name" value="NAT_SF"/>
    <property type="match status" value="1"/>
</dbReference>
<evidence type="ECO:0000313" key="3">
    <source>
        <dbReference type="Proteomes" id="UP000290567"/>
    </source>
</evidence>
<dbReference type="InterPro" id="IPR000182">
    <property type="entry name" value="GNAT_dom"/>
</dbReference>
<sequence>MTVIRYVQSADEKFWFSLDQHLSKAEFDKKCRDRMGYIIEDAGKPVGLLRYNLFWDNLPFCTMLYVEESAQKKGYGKQLMSFWEEEMRVLGYGLLMTSTLVTEEAQHFYRKLGFCEAGSLLLTAPGYQQPMEMFLVKKIADSEATISL</sequence>
<keyword evidence="3" id="KW-1185">Reference proteome</keyword>
<dbReference type="PROSITE" id="PS51186">
    <property type="entry name" value="GNAT"/>
    <property type="match status" value="1"/>
</dbReference>
<proteinExistence type="predicted"/>
<name>A0A4P5PAD8_9ENTE</name>
<dbReference type="Proteomes" id="UP000290567">
    <property type="component" value="Unassembled WGS sequence"/>
</dbReference>
<accession>A0A4P5PAD8</accession>
<reference evidence="3" key="1">
    <citation type="submission" date="2019-02" db="EMBL/GenBank/DDBJ databases">
        <title>Draft genome sequence of Enterococcus sp. Gos25-1.</title>
        <authorList>
            <person name="Tanaka N."/>
            <person name="Shiwa Y."/>
            <person name="Fujita N."/>
        </authorList>
    </citation>
    <scope>NUCLEOTIDE SEQUENCE [LARGE SCALE GENOMIC DNA]</scope>
    <source>
        <strain evidence="3">Gos25-1</strain>
    </source>
</reference>
<organism evidence="2 3">
    <name type="scientific">Enterococcus florum</name>
    <dbReference type="NCBI Taxonomy" id="2480627"/>
    <lineage>
        <taxon>Bacteria</taxon>
        <taxon>Bacillati</taxon>
        <taxon>Bacillota</taxon>
        <taxon>Bacilli</taxon>
        <taxon>Lactobacillales</taxon>
        <taxon>Enterococcaceae</taxon>
        <taxon>Enterococcus</taxon>
    </lineage>
</organism>
<dbReference type="AlphaFoldDB" id="A0A4P5PAD8"/>